<evidence type="ECO:0000256" key="1">
    <source>
        <dbReference type="ARBA" id="ARBA00022603"/>
    </source>
</evidence>
<evidence type="ECO:0000313" key="5">
    <source>
        <dbReference type="Proteomes" id="UP000245865"/>
    </source>
</evidence>
<organism evidence="4 5">
    <name type="scientific">Falsochrobactrum shanghaiense</name>
    <dbReference type="NCBI Taxonomy" id="2201899"/>
    <lineage>
        <taxon>Bacteria</taxon>
        <taxon>Pseudomonadati</taxon>
        <taxon>Pseudomonadota</taxon>
        <taxon>Alphaproteobacteria</taxon>
        <taxon>Hyphomicrobiales</taxon>
        <taxon>Brucellaceae</taxon>
        <taxon>Falsochrobactrum</taxon>
    </lineage>
</organism>
<dbReference type="GO" id="GO:0032259">
    <property type="term" value="P:methylation"/>
    <property type="evidence" value="ECO:0007669"/>
    <property type="project" value="UniProtKB-KW"/>
</dbReference>
<name>A0A316J4P8_9HYPH</name>
<dbReference type="InterPro" id="IPR029063">
    <property type="entry name" value="SAM-dependent_MTases_sf"/>
</dbReference>
<dbReference type="Proteomes" id="UP000245865">
    <property type="component" value="Unassembled WGS sequence"/>
</dbReference>
<dbReference type="Pfam" id="PF02086">
    <property type="entry name" value="MethyltransfD12"/>
    <property type="match status" value="1"/>
</dbReference>
<evidence type="ECO:0000313" key="4">
    <source>
        <dbReference type="EMBL" id="PWL16311.1"/>
    </source>
</evidence>
<sequence>MGSKSRLLPWIFDTLNELDFESVLDPFSGTGCVGYLFKSMDRRVVAEVVREIWTAEISGISA</sequence>
<keyword evidence="1" id="KW-0489">Methyltransferase</keyword>
<proteinExistence type="predicted"/>
<reference evidence="4 5" key="1">
    <citation type="submission" date="2018-05" db="EMBL/GenBank/DDBJ databases">
        <title>Comparative genomic sequence analysis between strain HN4 and CCM 8460T (Falsochrobactrum ovis) will provide more evidence to prove that HN4 is a new species of Falsochrobactrum.</title>
        <authorList>
            <person name="Lyu W."/>
            <person name="Sun L."/>
            <person name="Yao L."/>
        </authorList>
    </citation>
    <scope>NUCLEOTIDE SEQUENCE [LARGE SCALE GENOMIC DNA]</scope>
    <source>
        <strain evidence="4 5">HN4</strain>
    </source>
</reference>
<keyword evidence="3" id="KW-0949">S-adenosyl-L-methionine</keyword>
<accession>A0A316J4P8</accession>
<gene>
    <name evidence="4" type="ORF">DKP76_18165</name>
</gene>
<dbReference type="AlphaFoldDB" id="A0A316J4P8"/>
<keyword evidence="5" id="KW-1185">Reference proteome</keyword>
<dbReference type="GO" id="GO:0009007">
    <property type="term" value="F:site-specific DNA-methyltransferase (adenine-specific) activity"/>
    <property type="evidence" value="ECO:0007669"/>
    <property type="project" value="UniProtKB-EC"/>
</dbReference>
<evidence type="ECO:0000256" key="3">
    <source>
        <dbReference type="ARBA" id="ARBA00022691"/>
    </source>
</evidence>
<dbReference type="GO" id="GO:0009307">
    <property type="term" value="P:DNA restriction-modification system"/>
    <property type="evidence" value="ECO:0007669"/>
    <property type="project" value="InterPro"/>
</dbReference>
<dbReference type="InterPro" id="IPR012327">
    <property type="entry name" value="MeTrfase_D12"/>
</dbReference>
<protein>
    <recommendedName>
        <fullName evidence="6">DNA methylase N-4/N-6 domain-containing protein</fullName>
    </recommendedName>
</protein>
<dbReference type="EMBL" id="QGDB01000015">
    <property type="protein sequence ID" value="PWL16311.1"/>
    <property type="molecule type" value="Genomic_DNA"/>
</dbReference>
<keyword evidence="2" id="KW-0808">Transferase</keyword>
<comment type="caution">
    <text evidence="4">The sequence shown here is derived from an EMBL/GenBank/DDBJ whole genome shotgun (WGS) entry which is preliminary data.</text>
</comment>
<evidence type="ECO:0000256" key="2">
    <source>
        <dbReference type="ARBA" id="ARBA00022679"/>
    </source>
</evidence>
<dbReference type="OrthoDB" id="9805629at2"/>
<evidence type="ECO:0008006" key="6">
    <source>
        <dbReference type="Google" id="ProtNLM"/>
    </source>
</evidence>
<dbReference type="SUPFAM" id="SSF53335">
    <property type="entry name" value="S-adenosyl-L-methionine-dependent methyltransferases"/>
    <property type="match status" value="1"/>
</dbReference>